<comment type="subcellular location">
    <subcellularLocation>
        <location evidence="1">Endomembrane system</location>
        <topology evidence="1">Multi-pass membrane protein</topology>
    </subcellularLocation>
</comment>
<evidence type="ECO:0000256" key="2">
    <source>
        <dbReference type="ARBA" id="ARBA00022448"/>
    </source>
</evidence>
<feature type="transmembrane region" description="Helical" evidence="6">
    <location>
        <begin position="344"/>
        <end position="367"/>
    </location>
</feature>
<keyword evidence="5 6" id="KW-0472">Membrane</keyword>
<keyword evidence="4 6" id="KW-1133">Transmembrane helix</keyword>
<evidence type="ECO:0000256" key="5">
    <source>
        <dbReference type="ARBA" id="ARBA00023136"/>
    </source>
</evidence>
<accession>A0ABM4BQG6</accession>
<feature type="transmembrane region" description="Helical" evidence="6">
    <location>
        <begin position="181"/>
        <end position="205"/>
    </location>
</feature>
<evidence type="ECO:0000256" key="1">
    <source>
        <dbReference type="ARBA" id="ARBA00004127"/>
    </source>
</evidence>
<proteinExistence type="predicted"/>
<evidence type="ECO:0000256" key="6">
    <source>
        <dbReference type="SAM" id="Phobius"/>
    </source>
</evidence>
<organism evidence="7 8">
    <name type="scientific">Hydra vulgaris</name>
    <name type="common">Hydra</name>
    <name type="synonym">Hydra attenuata</name>
    <dbReference type="NCBI Taxonomy" id="6087"/>
    <lineage>
        <taxon>Eukaryota</taxon>
        <taxon>Metazoa</taxon>
        <taxon>Cnidaria</taxon>
        <taxon>Hydrozoa</taxon>
        <taxon>Hydroidolina</taxon>
        <taxon>Anthoathecata</taxon>
        <taxon>Aplanulata</taxon>
        <taxon>Hydridae</taxon>
        <taxon>Hydra</taxon>
    </lineage>
</organism>
<feature type="transmembrane region" description="Helical" evidence="6">
    <location>
        <begin position="308"/>
        <end position="332"/>
    </location>
</feature>
<keyword evidence="3 6" id="KW-0812">Transmembrane</keyword>
<keyword evidence="7" id="KW-1185">Reference proteome</keyword>
<sequence length="505" mass="57282">MLILRMIQIISYKVTKQKFISLGTLRRQIMQEDSEQALQVSFQKKKWIFKRKLTIIAFSIQSIILGMEYSLTFLTLWLYIKEMINTSYPKFYYTLVSISYLFSSAIITPIIGRIVDKTRLVCLTFVICNLFLVVGNVLYSMHFSPWFLVAGRFLSGCAGLRSVMCGEIVRSYPVDETNYNLALLSITYNAGFIFGPGINFLFTYIDFSLGVWHLKTVNFIGVFMAILSVVMLLLSVTMVHNLSKEFDLKAHEEKKIKAEVYDRSETKPPTLSDTSNENVPLVGYTKQSQKIYLASSQSHISVFKVLKLLLTSFDAVLILVCTFAIIFFIVTFDMWLPLLIIDTLHLTILELNVCVFGTGATSVVILFIYMWRPVSEVKLFLAVIYGLVGICLVDASFILLKYINIRVLNIFFGVLYMICFAGAGIIPDVYLTNTLSKLVNSKVQTFVDSIRNCMYSAGALVALSSAAFTFEYVEVFAGVYIGLTLLCIYLLIVRKKNLLKPKLIF</sequence>
<dbReference type="PANTHER" id="PTHR23510:SF3">
    <property type="entry name" value="MAJOR FACILITATOR SUPERFAMILY DOMAIN-CONTAINING PROTEIN 8"/>
    <property type="match status" value="1"/>
</dbReference>
<feature type="transmembrane region" description="Helical" evidence="6">
    <location>
        <begin position="53"/>
        <end position="79"/>
    </location>
</feature>
<evidence type="ECO:0000256" key="4">
    <source>
        <dbReference type="ARBA" id="ARBA00022989"/>
    </source>
</evidence>
<keyword evidence="2" id="KW-0813">Transport</keyword>
<evidence type="ECO:0000313" key="8">
    <source>
        <dbReference type="RefSeq" id="XP_065651383.1"/>
    </source>
</evidence>
<dbReference type="InterPro" id="IPR036259">
    <property type="entry name" value="MFS_trans_sf"/>
</dbReference>
<protein>
    <submittedName>
        <fullName evidence="8">Uncharacterized protein LOC105843519 isoform X3</fullName>
    </submittedName>
</protein>
<dbReference type="RefSeq" id="XP_065651383.1">
    <property type="nucleotide sequence ID" value="XM_065795311.1"/>
</dbReference>
<dbReference type="SUPFAM" id="SSF103473">
    <property type="entry name" value="MFS general substrate transporter"/>
    <property type="match status" value="1"/>
</dbReference>
<evidence type="ECO:0000313" key="7">
    <source>
        <dbReference type="Proteomes" id="UP001652625"/>
    </source>
</evidence>
<dbReference type="PANTHER" id="PTHR23510">
    <property type="entry name" value="INNER MEMBRANE TRANSPORT PROTEIN YAJR"/>
    <property type="match status" value="1"/>
</dbReference>
<dbReference type="InterPro" id="IPR011701">
    <property type="entry name" value="MFS"/>
</dbReference>
<dbReference type="Pfam" id="PF07690">
    <property type="entry name" value="MFS_1"/>
    <property type="match status" value="1"/>
</dbReference>
<feature type="transmembrane region" description="Helical" evidence="6">
    <location>
        <begin position="120"/>
        <end position="139"/>
    </location>
</feature>
<feature type="transmembrane region" description="Helical" evidence="6">
    <location>
        <begin position="476"/>
        <end position="493"/>
    </location>
</feature>
<name>A0ABM4BQG6_HYDVU</name>
<feature type="transmembrane region" description="Helical" evidence="6">
    <location>
        <begin position="409"/>
        <end position="431"/>
    </location>
</feature>
<reference evidence="8" key="1">
    <citation type="submission" date="2025-08" db="UniProtKB">
        <authorList>
            <consortium name="RefSeq"/>
        </authorList>
    </citation>
    <scope>IDENTIFICATION</scope>
</reference>
<dbReference type="InterPro" id="IPR051068">
    <property type="entry name" value="MFS_Domain-Containing_Protein"/>
</dbReference>
<gene>
    <name evidence="8" type="primary">LOC105843519</name>
</gene>
<dbReference type="GeneID" id="105843519"/>
<feature type="transmembrane region" description="Helical" evidence="6">
    <location>
        <begin position="379"/>
        <end position="403"/>
    </location>
</feature>
<feature type="transmembrane region" description="Helical" evidence="6">
    <location>
        <begin position="217"/>
        <end position="239"/>
    </location>
</feature>
<evidence type="ECO:0000256" key="3">
    <source>
        <dbReference type="ARBA" id="ARBA00022692"/>
    </source>
</evidence>
<feature type="transmembrane region" description="Helical" evidence="6">
    <location>
        <begin position="91"/>
        <end position="111"/>
    </location>
</feature>
<dbReference type="Gene3D" id="1.20.1250.20">
    <property type="entry name" value="MFS general substrate transporter like domains"/>
    <property type="match status" value="1"/>
</dbReference>
<dbReference type="Proteomes" id="UP001652625">
    <property type="component" value="Chromosome 04"/>
</dbReference>